<evidence type="ECO:0000313" key="2">
    <source>
        <dbReference type="EMBL" id="KYC67595.1"/>
    </source>
</evidence>
<accession>A0A150KDD6</accession>
<comment type="caution">
    <text evidence="2">The sequence shown here is derived from an EMBL/GenBank/DDBJ whole genome shotgun (WGS) entry which is preliminary data.</text>
</comment>
<protein>
    <submittedName>
        <fullName evidence="2">Uncharacterized protein</fullName>
    </submittedName>
</protein>
<reference evidence="3 4" key="1">
    <citation type="submission" date="2016-01" db="EMBL/GenBank/DDBJ databases">
        <title>Genome Sequences of Twelve Sporeforming Bacillus Species Isolated from Foods.</title>
        <authorList>
            <person name="Berendsen E.M."/>
            <person name="Wells-Bennik M.H."/>
            <person name="Krawcyk A.O."/>
            <person name="De Jong A."/>
            <person name="Holsappel S."/>
            <person name="Eijlander R.T."/>
            <person name="Kuipers O.P."/>
        </authorList>
    </citation>
    <scope>NUCLEOTIDE SEQUENCE [LARGE SCALE GENOMIC DNA]</scope>
    <source>
        <strain evidence="1 3">B4098</strain>
        <strain evidence="2 4">B4099</strain>
    </source>
</reference>
<evidence type="ECO:0000313" key="3">
    <source>
        <dbReference type="Proteomes" id="UP000075288"/>
    </source>
</evidence>
<evidence type="ECO:0000313" key="4">
    <source>
        <dbReference type="Proteomes" id="UP000075304"/>
    </source>
</evidence>
<sequence length="56" mass="5969">MGSSVFLAGTGWFLARRKRACRVGLNELETIVPADLHSSAGRVHCSMGVYSEICAG</sequence>
<gene>
    <name evidence="1" type="ORF">B4098_1837</name>
    <name evidence="2" type="ORF">B4099_2084</name>
</gene>
<name>A0A150KDD6_HEYCO</name>
<proteinExistence type="predicted"/>
<evidence type="ECO:0000313" key="1">
    <source>
        <dbReference type="EMBL" id="KYC62430.1"/>
    </source>
</evidence>
<dbReference type="Proteomes" id="UP000075288">
    <property type="component" value="Unassembled WGS sequence"/>
</dbReference>
<dbReference type="EMBL" id="LQYI01000068">
    <property type="protein sequence ID" value="KYC67595.1"/>
    <property type="molecule type" value="Genomic_DNA"/>
</dbReference>
<organism evidence="2 4">
    <name type="scientific">Heyndrickxia coagulans</name>
    <name type="common">Weizmannia coagulans</name>
    <dbReference type="NCBI Taxonomy" id="1398"/>
    <lineage>
        <taxon>Bacteria</taxon>
        <taxon>Bacillati</taxon>
        <taxon>Bacillota</taxon>
        <taxon>Bacilli</taxon>
        <taxon>Bacillales</taxon>
        <taxon>Bacillaceae</taxon>
        <taxon>Heyndrickxia</taxon>
    </lineage>
</organism>
<dbReference type="AlphaFoldDB" id="A0A150KDD6"/>
<dbReference type="Proteomes" id="UP000075304">
    <property type="component" value="Unassembled WGS sequence"/>
</dbReference>
<dbReference type="EMBL" id="LQYG01000049">
    <property type="protein sequence ID" value="KYC62430.1"/>
    <property type="molecule type" value="Genomic_DNA"/>
</dbReference>
<dbReference type="PATRIC" id="fig|1398.24.peg.691"/>